<keyword evidence="10" id="KW-1185">Reference proteome</keyword>
<evidence type="ECO:0000256" key="8">
    <source>
        <dbReference type="ARBA" id="ARBA00023049"/>
    </source>
</evidence>
<dbReference type="Gene3D" id="3.40.630.10">
    <property type="entry name" value="Zn peptidases"/>
    <property type="match status" value="1"/>
</dbReference>
<dbReference type="InterPro" id="IPR001261">
    <property type="entry name" value="ArgE/DapE_CS"/>
</dbReference>
<sequence length="462" mass="49524">MNLEKAVELQRDALIKSTQEILAIRSVENNAVNGSPFGEDVGLALDRALQIANRLGFRTVNLNGYVGYAEYGSGEDYVAVLGHLDVVPEGSGWTYLPYGGEIHDGKLYGRGSTDDKGPTMAALFGLAAIKDLNLPLSKRVRIIFGTNEETGSKDLQYYAAREKPPVAGFTPDASFPVIYAEKGGCKFRLSKNLSAGISAVRLLALNAGERVNIVPNRAEAVLVADEPQKLFKACAAFAARHNAKIDASLAADGNVCLVSHGKAAHASLPHQGVNAAMQLLAFLAECELPTDLLSYCQAVTTAIGKETDGSSLGIAYRDDESGSLTLNAGLLRFIDNQIALTCDVRFPVTWSGEQVVERVRIAADRLGIDVESASFGKPLFFAKDHPLVATLQRVFREATGSDVEPIAIGGGTYAKHLANTVAFGPQFPDQPDLCHQADEYIALDDLVLCAKIYAYAIYELAK</sequence>
<dbReference type="GO" id="GO:0008237">
    <property type="term" value="F:metallopeptidase activity"/>
    <property type="evidence" value="ECO:0007669"/>
    <property type="project" value="UniProtKB-KW"/>
</dbReference>
<dbReference type="AlphaFoldDB" id="A0A154BVF7"/>
<keyword evidence="4" id="KW-0479">Metal-binding</keyword>
<comment type="cofactor">
    <cofactor evidence="1">
        <name>Zn(2+)</name>
        <dbReference type="ChEBI" id="CHEBI:29105"/>
    </cofactor>
</comment>
<dbReference type="GO" id="GO:0006508">
    <property type="term" value="P:proteolysis"/>
    <property type="evidence" value="ECO:0007669"/>
    <property type="project" value="UniProtKB-KW"/>
</dbReference>
<evidence type="ECO:0000256" key="1">
    <source>
        <dbReference type="ARBA" id="ARBA00001947"/>
    </source>
</evidence>
<protein>
    <submittedName>
        <fullName evidence="9">Diguanylate cyclase</fullName>
    </submittedName>
</protein>
<dbReference type="InterPro" id="IPR010964">
    <property type="entry name" value="M20A_pepV-rel"/>
</dbReference>
<dbReference type="InterPro" id="IPR050072">
    <property type="entry name" value="Peptidase_M20A"/>
</dbReference>
<evidence type="ECO:0000313" key="10">
    <source>
        <dbReference type="Proteomes" id="UP000076268"/>
    </source>
</evidence>
<dbReference type="PROSITE" id="PS00759">
    <property type="entry name" value="ARGE_DAPE_CPG2_2"/>
    <property type="match status" value="1"/>
</dbReference>
<accession>A0A154BVF7</accession>
<keyword evidence="5" id="KW-0378">Hydrolase</keyword>
<proteinExistence type="inferred from homology"/>
<name>A0A154BVF7_ANASB</name>
<evidence type="ECO:0000313" key="9">
    <source>
        <dbReference type="EMBL" id="KYZ77845.1"/>
    </source>
</evidence>
<keyword evidence="6" id="KW-0862">Zinc</keyword>
<evidence type="ECO:0000256" key="5">
    <source>
        <dbReference type="ARBA" id="ARBA00022801"/>
    </source>
</evidence>
<dbReference type="PROSITE" id="PS00758">
    <property type="entry name" value="ARGE_DAPE_CPG2_1"/>
    <property type="match status" value="1"/>
</dbReference>
<comment type="caution">
    <text evidence="9">The sequence shown here is derived from an EMBL/GenBank/DDBJ whole genome shotgun (WGS) entry which is preliminary data.</text>
</comment>
<dbReference type="GO" id="GO:0006526">
    <property type="term" value="P:L-arginine biosynthetic process"/>
    <property type="evidence" value="ECO:0007669"/>
    <property type="project" value="TreeGrafter"/>
</dbReference>
<keyword evidence="7" id="KW-0224">Dipeptidase</keyword>
<evidence type="ECO:0000256" key="6">
    <source>
        <dbReference type="ARBA" id="ARBA00022833"/>
    </source>
</evidence>
<dbReference type="GO" id="GO:0016805">
    <property type="term" value="F:dipeptidase activity"/>
    <property type="evidence" value="ECO:0007669"/>
    <property type="project" value="UniProtKB-KW"/>
</dbReference>
<evidence type="ECO:0000256" key="2">
    <source>
        <dbReference type="ARBA" id="ARBA00006247"/>
    </source>
</evidence>
<dbReference type="Proteomes" id="UP000076268">
    <property type="component" value="Unassembled WGS sequence"/>
</dbReference>
<dbReference type="NCBIfam" id="TIGR01887">
    <property type="entry name" value="dipeptidaselike"/>
    <property type="match status" value="1"/>
</dbReference>
<dbReference type="SUPFAM" id="SSF55031">
    <property type="entry name" value="Bacterial exopeptidase dimerisation domain"/>
    <property type="match status" value="1"/>
</dbReference>
<dbReference type="Gene3D" id="3.30.70.360">
    <property type="match status" value="2"/>
</dbReference>
<dbReference type="GO" id="GO:0008270">
    <property type="term" value="F:zinc ion binding"/>
    <property type="evidence" value="ECO:0007669"/>
    <property type="project" value="InterPro"/>
</dbReference>
<dbReference type="STRING" id="1794912.AXX12_17450"/>
<keyword evidence="8" id="KW-0482">Metalloprotease</keyword>
<dbReference type="SUPFAM" id="SSF53187">
    <property type="entry name" value="Zn-dependent exopeptidases"/>
    <property type="match status" value="1"/>
</dbReference>
<dbReference type="PANTHER" id="PTHR43808:SF31">
    <property type="entry name" value="N-ACETYL-L-CITRULLINE DEACETYLASE"/>
    <property type="match status" value="1"/>
</dbReference>
<dbReference type="InterPro" id="IPR036264">
    <property type="entry name" value="Bact_exopeptidase_dim_dom"/>
</dbReference>
<evidence type="ECO:0000256" key="7">
    <source>
        <dbReference type="ARBA" id="ARBA00022997"/>
    </source>
</evidence>
<keyword evidence="3" id="KW-0645">Protease</keyword>
<gene>
    <name evidence="9" type="ORF">AXX12_17450</name>
</gene>
<reference evidence="9 10" key="1">
    <citation type="submission" date="2016-02" db="EMBL/GenBank/DDBJ databases">
        <title>Anaerosporomusa subterraneum gen. nov., sp. nov., a spore-forming obligate anaerobe isolated from saprolite.</title>
        <authorList>
            <person name="Choi J.K."/>
            <person name="Shah M."/>
            <person name="Yee N."/>
        </authorList>
    </citation>
    <scope>NUCLEOTIDE SEQUENCE [LARGE SCALE GENOMIC DNA]</scope>
    <source>
        <strain evidence="9 10">RU4</strain>
    </source>
</reference>
<dbReference type="CDD" id="cd03888">
    <property type="entry name" value="M20_PepV"/>
    <property type="match status" value="1"/>
</dbReference>
<dbReference type="Pfam" id="PF01546">
    <property type="entry name" value="Peptidase_M20"/>
    <property type="match status" value="1"/>
</dbReference>
<organism evidence="9 10">
    <name type="scientific">Anaerosporomusa subterranea</name>
    <dbReference type="NCBI Taxonomy" id="1794912"/>
    <lineage>
        <taxon>Bacteria</taxon>
        <taxon>Bacillati</taxon>
        <taxon>Bacillota</taxon>
        <taxon>Negativicutes</taxon>
        <taxon>Acetonemataceae</taxon>
        <taxon>Anaerosporomusa</taxon>
    </lineage>
</organism>
<dbReference type="GO" id="GO:0008777">
    <property type="term" value="F:acetylornithine deacetylase activity"/>
    <property type="evidence" value="ECO:0007669"/>
    <property type="project" value="TreeGrafter"/>
</dbReference>
<dbReference type="RefSeq" id="WP_066237738.1">
    <property type="nucleotide sequence ID" value="NZ_LSGP01000006.1"/>
</dbReference>
<dbReference type="InterPro" id="IPR002933">
    <property type="entry name" value="Peptidase_M20"/>
</dbReference>
<dbReference type="EMBL" id="LSGP01000006">
    <property type="protein sequence ID" value="KYZ77845.1"/>
    <property type="molecule type" value="Genomic_DNA"/>
</dbReference>
<dbReference type="OrthoDB" id="9761532at2"/>
<comment type="similarity">
    <text evidence="2">Belongs to the peptidase M20A family.</text>
</comment>
<evidence type="ECO:0000256" key="3">
    <source>
        <dbReference type="ARBA" id="ARBA00022670"/>
    </source>
</evidence>
<evidence type="ECO:0000256" key="4">
    <source>
        <dbReference type="ARBA" id="ARBA00022723"/>
    </source>
</evidence>
<dbReference type="NCBIfam" id="NF005591">
    <property type="entry name" value="PRK07318.1"/>
    <property type="match status" value="1"/>
</dbReference>
<dbReference type="PANTHER" id="PTHR43808">
    <property type="entry name" value="ACETYLORNITHINE DEACETYLASE"/>
    <property type="match status" value="1"/>
</dbReference>